<dbReference type="RefSeq" id="WP_207502875.1">
    <property type="nucleotide sequence ID" value="NZ_FOTQ01000001.1"/>
</dbReference>
<dbReference type="Pfam" id="PF11720">
    <property type="entry name" value="Inhibitor_I78"/>
    <property type="match status" value="1"/>
</dbReference>
<accession>A0A1I4IEG5</accession>
<keyword evidence="3" id="KW-1185">Reference proteome</keyword>
<keyword evidence="1" id="KW-0732">Signal</keyword>
<feature type="signal peptide" evidence="1">
    <location>
        <begin position="1"/>
        <end position="18"/>
    </location>
</feature>
<dbReference type="EMBL" id="FOTQ01000001">
    <property type="protein sequence ID" value="SFL52447.1"/>
    <property type="molecule type" value="Genomic_DNA"/>
</dbReference>
<sequence>MRPVIPAILCLGALVACAAPTPMPEPEINASAQMSQLPLVGSSSCSEEAFGPMLGRPVSVLDTIETPEKVRVIAPGQIITMEYLPQRLNVEHDDREIVTKVWCG</sequence>
<gene>
    <name evidence="2" type="ORF">SAMN04488042_101557</name>
</gene>
<evidence type="ECO:0000313" key="3">
    <source>
        <dbReference type="Proteomes" id="UP000199144"/>
    </source>
</evidence>
<name>A0A1I4IEG5_9RHOB</name>
<dbReference type="Gene3D" id="3.30.10.10">
    <property type="entry name" value="Trypsin Inhibitor V, subunit A"/>
    <property type="match status" value="1"/>
</dbReference>
<dbReference type="InterPro" id="IPR021719">
    <property type="entry name" value="Prot_inh_I78"/>
</dbReference>
<evidence type="ECO:0000256" key="1">
    <source>
        <dbReference type="SAM" id="SignalP"/>
    </source>
</evidence>
<feature type="chain" id="PRO_5011739376" evidence="1">
    <location>
        <begin position="19"/>
        <end position="104"/>
    </location>
</feature>
<dbReference type="PROSITE" id="PS51257">
    <property type="entry name" value="PROKAR_LIPOPROTEIN"/>
    <property type="match status" value="1"/>
</dbReference>
<protein>
    <submittedName>
        <fullName evidence="2">Peptidase inhibitor I78 family protein</fullName>
    </submittedName>
</protein>
<dbReference type="STRING" id="254406.SAMN04488042_101557"/>
<organism evidence="2 3">
    <name type="scientific">Shimia aestuarii</name>
    <dbReference type="NCBI Taxonomy" id="254406"/>
    <lineage>
        <taxon>Bacteria</taxon>
        <taxon>Pseudomonadati</taxon>
        <taxon>Pseudomonadota</taxon>
        <taxon>Alphaproteobacteria</taxon>
        <taxon>Rhodobacterales</taxon>
        <taxon>Roseobacteraceae</taxon>
    </lineage>
</organism>
<dbReference type="Proteomes" id="UP000199144">
    <property type="component" value="Unassembled WGS sequence"/>
</dbReference>
<reference evidence="2 3" key="1">
    <citation type="submission" date="2016-10" db="EMBL/GenBank/DDBJ databases">
        <authorList>
            <person name="de Groot N.N."/>
        </authorList>
    </citation>
    <scope>NUCLEOTIDE SEQUENCE [LARGE SCALE GENOMIC DNA]</scope>
    <source>
        <strain evidence="2 3">DSM 15283</strain>
    </source>
</reference>
<proteinExistence type="predicted"/>
<evidence type="ECO:0000313" key="2">
    <source>
        <dbReference type="EMBL" id="SFL52447.1"/>
    </source>
</evidence>
<dbReference type="AlphaFoldDB" id="A0A1I4IEG5"/>